<dbReference type="RefSeq" id="WP_337092295.1">
    <property type="nucleotide sequence ID" value="NZ_JAPYKO010000003.1"/>
</dbReference>
<dbReference type="Proteomes" id="UP001366503">
    <property type="component" value="Unassembled WGS sequence"/>
</dbReference>
<name>A0ABU8KAY9_9HYPH</name>
<accession>A0ABU8KAY9</accession>
<comment type="caution">
    <text evidence="1">The sequence shown here is derived from an EMBL/GenBank/DDBJ whole genome shotgun (WGS) entry which is preliminary data.</text>
</comment>
<protein>
    <recommendedName>
        <fullName evidence="3">Transposase</fullName>
    </recommendedName>
</protein>
<gene>
    <name evidence="1" type="ORF">O7A05_07285</name>
</gene>
<sequence>MNGTLALERHLNATRAPIKTKESYRWLENLRRPIALGRARSTLPIG</sequence>
<dbReference type="EMBL" id="JAPYKO010000003">
    <property type="protein sequence ID" value="MEI9401974.1"/>
    <property type="molecule type" value="Genomic_DNA"/>
</dbReference>
<evidence type="ECO:0000313" key="1">
    <source>
        <dbReference type="EMBL" id="MEI9401974.1"/>
    </source>
</evidence>
<evidence type="ECO:0000313" key="2">
    <source>
        <dbReference type="Proteomes" id="UP001366503"/>
    </source>
</evidence>
<reference evidence="1 2" key="1">
    <citation type="submission" date="2022-12" db="EMBL/GenBank/DDBJ databases">
        <authorList>
            <person name="Muema E."/>
        </authorList>
    </citation>
    <scope>NUCLEOTIDE SEQUENCE [LARGE SCALE GENOMIC DNA]</scope>
    <source>
        <strain evidence="2">1330</strain>
    </source>
</reference>
<proteinExistence type="predicted"/>
<evidence type="ECO:0008006" key="3">
    <source>
        <dbReference type="Google" id="ProtNLM"/>
    </source>
</evidence>
<organism evidence="1 2">
    <name type="scientific">Mesorhizobium argentiipisi</name>
    <dbReference type="NCBI Taxonomy" id="3015175"/>
    <lineage>
        <taxon>Bacteria</taxon>
        <taxon>Pseudomonadati</taxon>
        <taxon>Pseudomonadota</taxon>
        <taxon>Alphaproteobacteria</taxon>
        <taxon>Hyphomicrobiales</taxon>
        <taxon>Phyllobacteriaceae</taxon>
        <taxon>Mesorhizobium</taxon>
    </lineage>
</organism>
<keyword evidence="2" id="KW-1185">Reference proteome</keyword>